<organism evidence="2 3">
    <name type="scientific">Bradymonas sediminis</name>
    <dbReference type="NCBI Taxonomy" id="1548548"/>
    <lineage>
        <taxon>Bacteria</taxon>
        <taxon>Deltaproteobacteria</taxon>
        <taxon>Bradymonadales</taxon>
        <taxon>Bradymonadaceae</taxon>
        <taxon>Bradymonas</taxon>
    </lineage>
</organism>
<dbReference type="AlphaFoldDB" id="A0A2Z4FN80"/>
<evidence type="ECO:0000313" key="2">
    <source>
        <dbReference type="EMBL" id="AWV90447.1"/>
    </source>
</evidence>
<dbReference type="GO" id="GO:0015643">
    <property type="term" value="F:toxic substance binding"/>
    <property type="evidence" value="ECO:0007669"/>
    <property type="project" value="InterPro"/>
</dbReference>
<keyword evidence="3" id="KW-1185">Reference proteome</keyword>
<dbReference type="EMBL" id="CP030032">
    <property type="protein sequence ID" value="AWV90447.1"/>
    <property type="molecule type" value="Genomic_DNA"/>
</dbReference>
<sequence length="106" mass="12406">MNQFSFGLFVEHLSEAALPLVAIVDSFVKRSLSPEEFERTYLRAFLDQGRQPLDDREYDILGELFFAVEDYCRYPAIRDETDLDEIELYNRACLALSRLKLLGHRN</sequence>
<dbReference type="Proteomes" id="UP000249799">
    <property type="component" value="Chromosome"/>
</dbReference>
<evidence type="ECO:0000313" key="3">
    <source>
        <dbReference type="Proteomes" id="UP000249799"/>
    </source>
</evidence>
<dbReference type="InterPro" id="IPR036471">
    <property type="entry name" value="Colicin_D_sf"/>
</dbReference>
<reference evidence="2 3" key="1">
    <citation type="submission" date="2018-06" db="EMBL/GenBank/DDBJ databases">
        <title>Lujinxingia sediminis gen. nov. sp. nov., a new facultative anaerobic member of the class Deltaproteobacteria, and proposal of Lujinxingaceae fam. nov.</title>
        <authorList>
            <person name="Guo L.-Y."/>
            <person name="Li C.-M."/>
            <person name="Wang S."/>
            <person name="Du Z.-J."/>
        </authorList>
    </citation>
    <scope>NUCLEOTIDE SEQUENCE [LARGE SCALE GENOMIC DNA]</scope>
    <source>
        <strain evidence="2 3">FA350</strain>
    </source>
</reference>
<evidence type="ECO:0000259" key="1">
    <source>
        <dbReference type="Pfam" id="PF09204"/>
    </source>
</evidence>
<feature type="domain" description="Colicin D immunity protein" evidence="1">
    <location>
        <begin position="21"/>
        <end position="99"/>
    </location>
</feature>
<dbReference type="Pfam" id="PF09204">
    <property type="entry name" value="Colicin_immun"/>
    <property type="match status" value="1"/>
</dbReference>
<dbReference type="KEGG" id="bsed:DN745_14355"/>
<dbReference type="GO" id="GO:0030153">
    <property type="term" value="P:bacteriocin immunity"/>
    <property type="evidence" value="ECO:0007669"/>
    <property type="project" value="InterPro"/>
</dbReference>
<dbReference type="Gene3D" id="1.20.120.650">
    <property type="entry name" value="Colicin D"/>
    <property type="match status" value="1"/>
</dbReference>
<proteinExistence type="predicted"/>
<gene>
    <name evidence="2" type="ORF">DN745_14355</name>
</gene>
<name>A0A2Z4FN80_9DELT</name>
<dbReference type="RefSeq" id="WP_111335907.1">
    <property type="nucleotide sequence ID" value="NZ_CP030032.1"/>
</dbReference>
<dbReference type="InterPro" id="IPR015287">
    <property type="entry name" value="Colicin_D_immunity_dom"/>
</dbReference>
<accession>A0A2Z4FN80</accession>
<protein>
    <recommendedName>
        <fullName evidence="1">Colicin D immunity protein domain-containing protein</fullName>
    </recommendedName>
</protein>